<dbReference type="EMBL" id="HBUE01323015">
    <property type="protein sequence ID" value="CAG6589185.1"/>
    <property type="molecule type" value="Transcribed_RNA"/>
</dbReference>
<protein>
    <submittedName>
        <fullName evidence="1">(northern house mosquito) hypothetical protein</fullName>
    </submittedName>
</protein>
<accession>A0A8D8F009</accession>
<organism evidence="1">
    <name type="scientific">Culex pipiens</name>
    <name type="common">House mosquito</name>
    <dbReference type="NCBI Taxonomy" id="7175"/>
    <lineage>
        <taxon>Eukaryota</taxon>
        <taxon>Metazoa</taxon>
        <taxon>Ecdysozoa</taxon>
        <taxon>Arthropoda</taxon>
        <taxon>Hexapoda</taxon>
        <taxon>Insecta</taxon>
        <taxon>Pterygota</taxon>
        <taxon>Neoptera</taxon>
        <taxon>Endopterygota</taxon>
        <taxon>Diptera</taxon>
        <taxon>Nematocera</taxon>
        <taxon>Culicoidea</taxon>
        <taxon>Culicidae</taxon>
        <taxon>Culicinae</taxon>
        <taxon>Culicini</taxon>
        <taxon>Culex</taxon>
        <taxon>Culex</taxon>
    </lineage>
</organism>
<name>A0A8D8F009_CULPI</name>
<sequence length="105" mass="11485">MHYSCRFGEFSYLISGPSIISRYQKIICTGSIGTPFLSVMKKRRSGISGTAARLTLRKLPAGTTTCGAADSLGQLLVVLRAGHKACEDFRKAYNMRRGDLGPWRG</sequence>
<proteinExistence type="predicted"/>
<dbReference type="AlphaFoldDB" id="A0A8D8F009"/>
<dbReference type="EMBL" id="HBUE01025580">
    <property type="protein sequence ID" value="CAG6454257.1"/>
    <property type="molecule type" value="Transcribed_RNA"/>
</dbReference>
<evidence type="ECO:0000313" key="1">
    <source>
        <dbReference type="EMBL" id="CAG6454257.1"/>
    </source>
</evidence>
<dbReference type="EMBL" id="HBUE01216463">
    <property type="protein sequence ID" value="CAG6537182.1"/>
    <property type="molecule type" value="Transcribed_RNA"/>
</dbReference>
<reference evidence="1" key="1">
    <citation type="submission" date="2021-05" db="EMBL/GenBank/DDBJ databases">
        <authorList>
            <person name="Alioto T."/>
            <person name="Alioto T."/>
            <person name="Gomez Garrido J."/>
        </authorList>
    </citation>
    <scope>NUCLEOTIDE SEQUENCE</scope>
</reference>